<dbReference type="PROSITE" id="PS50118">
    <property type="entry name" value="HMG_BOX_2"/>
    <property type="match status" value="1"/>
</dbReference>
<gene>
    <name evidence="3" type="ORF">VSP0166_LOCUS1279</name>
</gene>
<keyword evidence="1" id="KW-0539">Nucleus</keyword>
<evidence type="ECO:0000313" key="3">
    <source>
        <dbReference type="EMBL" id="CAE2201222.1"/>
    </source>
</evidence>
<dbReference type="GO" id="GO:0003677">
    <property type="term" value="F:DNA binding"/>
    <property type="evidence" value="ECO:0007669"/>
    <property type="project" value="UniProtKB-UniRule"/>
</dbReference>
<dbReference type="EMBL" id="HBKP01001760">
    <property type="protein sequence ID" value="CAE2201222.1"/>
    <property type="molecule type" value="Transcribed_RNA"/>
</dbReference>
<evidence type="ECO:0000256" key="1">
    <source>
        <dbReference type="PROSITE-ProRule" id="PRU00267"/>
    </source>
</evidence>
<dbReference type="SMART" id="SM00398">
    <property type="entry name" value="HMG"/>
    <property type="match status" value="1"/>
</dbReference>
<proteinExistence type="predicted"/>
<name>A0A7S4M5D0_9EUKA</name>
<accession>A0A7S4M5D0</accession>
<dbReference type="AlphaFoldDB" id="A0A7S4M5D0"/>
<dbReference type="SUPFAM" id="SSF47095">
    <property type="entry name" value="HMG-box"/>
    <property type="match status" value="1"/>
</dbReference>
<dbReference type="Pfam" id="PF00505">
    <property type="entry name" value="HMG_box"/>
    <property type="match status" value="1"/>
</dbReference>
<evidence type="ECO:0000259" key="2">
    <source>
        <dbReference type="PROSITE" id="PS50118"/>
    </source>
</evidence>
<feature type="domain" description="HMG box" evidence="2">
    <location>
        <begin position="1"/>
        <end position="69"/>
    </location>
</feature>
<dbReference type="InterPro" id="IPR009071">
    <property type="entry name" value="HMG_box_dom"/>
</dbReference>
<protein>
    <recommendedName>
        <fullName evidence="2">HMG box domain-containing protein</fullName>
    </recommendedName>
</protein>
<dbReference type="Gene3D" id="1.10.30.10">
    <property type="entry name" value="High mobility group box domain"/>
    <property type="match status" value="1"/>
</dbReference>
<dbReference type="GO" id="GO:0005634">
    <property type="term" value="C:nucleus"/>
    <property type="evidence" value="ECO:0007669"/>
    <property type="project" value="UniProtKB-UniRule"/>
</dbReference>
<reference evidence="3" key="1">
    <citation type="submission" date="2021-01" db="EMBL/GenBank/DDBJ databases">
        <authorList>
            <person name="Corre E."/>
            <person name="Pelletier E."/>
            <person name="Niang G."/>
            <person name="Scheremetjew M."/>
            <person name="Finn R."/>
            <person name="Kale V."/>
            <person name="Holt S."/>
            <person name="Cochrane G."/>
            <person name="Meng A."/>
            <person name="Brown T."/>
            <person name="Cohen L."/>
        </authorList>
    </citation>
    <scope>NUCLEOTIDE SEQUENCE</scope>
    <source>
        <strain evidence="3">DIVA3 518/3/11/1/6</strain>
    </source>
</reference>
<keyword evidence="1" id="KW-0238">DNA-binding</keyword>
<dbReference type="InterPro" id="IPR036910">
    <property type="entry name" value="HMG_box_dom_sf"/>
</dbReference>
<organism evidence="3">
    <name type="scientific">Vannella robusta</name>
    <dbReference type="NCBI Taxonomy" id="1487602"/>
    <lineage>
        <taxon>Eukaryota</taxon>
        <taxon>Amoebozoa</taxon>
        <taxon>Discosea</taxon>
        <taxon>Flabellinia</taxon>
        <taxon>Vannellidae</taxon>
        <taxon>Vannella</taxon>
    </lineage>
</organism>
<sequence>MIEPVNCFLLFCQEERKTISLHCKAWDNSQVTSHLGELWREMDPKLKLQYKMRAARAKKNFAANNPNFKRKTKVESSYISSFRLTGPTKKISKPATVKLQRPLQYFDIPAVHHTPRNTYSRPVQSRSMAAFPFETLQYYSDYYNPYPIYPMTYSTNHLYYK</sequence>
<feature type="DNA-binding region" description="HMG box" evidence="1">
    <location>
        <begin position="1"/>
        <end position="69"/>
    </location>
</feature>